<protein>
    <submittedName>
        <fullName evidence="1">Uncharacterized protein</fullName>
    </submittedName>
</protein>
<organism evidence="1 2">
    <name type="scientific">Ensete ventricosum</name>
    <name type="common">Abyssinian banana</name>
    <name type="synonym">Musa ensete</name>
    <dbReference type="NCBI Taxonomy" id="4639"/>
    <lineage>
        <taxon>Eukaryota</taxon>
        <taxon>Viridiplantae</taxon>
        <taxon>Streptophyta</taxon>
        <taxon>Embryophyta</taxon>
        <taxon>Tracheophyta</taxon>
        <taxon>Spermatophyta</taxon>
        <taxon>Magnoliopsida</taxon>
        <taxon>Liliopsida</taxon>
        <taxon>Zingiberales</taxon>
        <taxon>Musaceae</taxon>
        <taxon>Ensete</taxon>
    </lineage>
</organism>
<name>A0A427AQJ4_ENSVE</name>
<dbReference type="AlphaFoldDB" id="A0A427AQJ4"/>
<dbReference type="EMBL" id="AMZH03001659">
    <property type="protein sequence ID" value="RRT78509.1"/>
    <property type="molecule type" value="Genomic_DNA"/>
</dbReference>
<evidence type="ECO:0000313" key="1">
    <source>
        <dbReference type="EMBL" id="RRT78509.1"/>
    </source>
</evidence>
<proteinExistence type="predicted"/>
<dbReference type="Proteomes" id="UP000287651">
    <property type="component" value="Unassembled WGS sequence"/>
</dbReference>
<comment type="caution">
    <text evidence="1">The sequence shown here is derived from an EMBL/GenBank/DDBJ whole genome shotgun (WGS) entry which is preliminary data.</text>
</comment>
<reference evidence="1 2" key="1">
    <citation type="journal article" date="2014" name="Agronomy (Basel)">
        <title>A Draft Genome Sequence for Ensete ventricosum, the Drought-Tolerant Tree Against Hunger.</title>
        <authorList>
            <person name="Harrison J."/>
            <person name="Moore K.A."/>
            <person name="Paszkiewicz K."/>
            <person name="Jones T."/>
            <person name="Grant M."/>
            <person name="Ambacheew D."/>
            <person name="Muzemil S."/>
            <person name="Studholme D.J."/>
        </authorList>
    </citation>
    <scope>NUCLEOTIDE SEQUENCE [LARGE SCALE GENOMIC DNA]</scope>
</reference>
<evidence type="ECO:0000313" key="2">
    <source>
        <dbReference type="Proteomes" id="UP000287651"/>
    </source>
</evidence>
<gene>
    <name evidence="1" type="ORF">B296_00027004</name>
</gene>
<sequence>MAVWWPQSGAQRSYRLKIRVLVMEIERCRHPLSFSAAHRVVEVSRGKRTAGICATARRTGCRSPFASSYHRRSLDSITAVRWFGAPHTGFVFAKVPSRVVLLFVLRRSQLPAVVMFNHRVETHRRNFALPRRQDETCLQVLRMLGVSICSSSCLFYAVIDQWQVLILGSPLVNVPSFFVQAAIMSSKPEVRTCTA</sequence>
<accession>A0A427AQJ4</accession>